<proteinExistence type="predicted"/>
<dbReference type="EMBL" id="DSRU01000330">
    <property type="protein sequence ID" value="HFN00572.1"/>
    <property type="molecule type" value="Genomic_DNA"/>
</dbReference>
<evidence type="ECO:0000313" key="1">
    <source>
        <dbReference type="EMBL" id="HFN00572.1"/>
    </source>
</evidence>
<comment type="caution">
    <text evidence="1">The sequence shown here is derived from an EMBL/GenBank/DDBJ whole genome shotgun (WGS) entry which is preliminary data.</text>
</comment>
<evidence type="ECO:0008006" key="2">
    <source>
        <dbReference type="Google" id="ProtNLM"/>
    </source>
</evidence>
<reference evidence="1" key="1">
    <citation type="journal article" date="2020" name="mSystems">
        <title>Genome- and Community-Level Interaction Insights into Carbon Utilization and Element Cycling Functions of Hydrothermarchaeota in Hydrothermal Sediment.</title>
        <authorList>
            <person name="Zhou Z."/>
            <person name="Liu Y."/>
            <person name="Xu W."/>
            <person name="Pan J."/>
            <person name="Luo Z.H."/>
            <person name="Li M."/>
        </authorList>
    </citation>
    <scope>NUCLEOTIDE SEQUENCE [LARGE SCALE GENOMIC DNA]</scope>
    <source>
        <strain evidence="1">SpSt-418</strain>
    </source>
</reference>
<dbReference type="AlphaFoldDB" id="A0A7C3KI77"/>
<gene>
    <name evidence="1" type="ORF">ENR64_23045</name>
</gene>
<name>A0A7C3KI77_9CYAN</name>
<sequence>MYPLLFSLIRPVLPQPPDAPQGVASPLLALIALHGLETHIRTLGTKQHPIHAVFYADDFVVFANRLSDINRANIAVAQ</sequence>
<organism evidence="1">
    <name type="scientific">Oscillatoriales cyanobacterium SpSt-418</name>
    <dbReference type="NCBI Taxonomy" id="2282169"/>
    <lineage>
        <taxon>Bacteria</taxon>
        <taxon>Bacillati</taxon>
        <taxon>Cyanobacteriota</taxon>
        <taxon>Cyanophyceae</taxon>
        <taxon>Oscillatoriophycideae</taxon>
        <taxon>Oscillatoriales</taxon>
    </lineage>
</organism>
<accession>A0A7C3KI77</accession>
<protein>
    <recommendedName>
        <fullName evidence="2">Reverse transcriptase domain-containing protein</fullName>
    </recommendedName>
</protein>